<evidence type="ECO:0000313" key="3">
    <source>
        <dbReference type="Proteomes" id="UP000800038"/>
    </source>
</evidence>
<dbReference type="EMBL" id="ML976219">
    <property type="protein sequence ID" value="KAF1935994.1"/>
    <property type="molecule type" value="Genomic_DNA"/>
</dbReference>
<dbReference type="OrthoDB" id="202840at2759"/>
<sequence>MPPKDHPPVILFGYDSIGREIYCDTSLIIEALEHFFPAAQGWGTVYPKFDGVDEWTYRGLVRGFASFWTDKPLFRATTGLIPSSVWASGFGTDRAQLIGHALSPSKLASKIPQNLSTLDLHLSLLEQTFTAGIWVIPTKTPSLADVSLYYQLRWGIDIAAGRGIHNLSGGGTQDTENDVVGEVFNQRRYPGLWRWFHAFESHIASLHNVETSIPESNTRWKDALRRTPLLSEEKMLVPAAVEHGSLDAHCGLVPGVSVSIAPDDTGRDNPTVGTLVRIGVEEVVVRPKGEAEVDVRVHFPRLGFVVKVAEGSKL</sequence>
<reference evidence="2" key="1">
    <citation type="journal article" date="2020" name="Stud. Mycol.">
        <title>101 Dothideomycetes genomes: a test case for predicting lifestyles and emergence of pathogens.</title>
        <authorList>
            <person name="Haridas S."/>
            <person name="Albert R."/>
            <person name="Binder M."/>
            <person name="Bloem J."/>
            <person name="Labutti K."/>
            <person name="Salamov A."/>
            <person name="Andreopoulos B."/>
            <person name="Baker S."/>
            <person name="Barry K."/>
            <person name="Bills G."/>
            <person name="Bluhm B."/>
            <person name="Cannon C."/>
            <person name="Castanera R."/>
            <person name="Culley D."/>
            <person name="Daum C."/>
            <person name="Ezra D."/>
            <person name="Gonzalez J."/>
            <person name="Henrissat B."/>
            <person name="Kuo A."/>
            <person name="Liang C."/>
            <person name="Lipzen A."/>
            <person name="Lutzoni F."/>
            <person name="Magnuson J."/>
            <person name="Mondo S."/>
            <person name="Nolan M."/>
            <person name="Ohm R."/>
            <person name="Pangilinan J."/>
            <person name="Park H.-J."/>
            <person name="Ramirez L."/>
            <person name="Alfaro M."/>
            <person name="Sun H."/>
            <person name="Tritt A."/>
            <person name="Yoshinaga Y."/>
            <person name="Zwiers L.-H."/>
            <person name="Turgeon B."/>
            <person name="Goodwin S."/>
            <person name="Spatafora J."/>
            <person name="Crous P."/>
            <person name="Grigoriev I."/>
        </authorList>
    </citation>
    <scope>NUCLEOTIDE SEQUENCE</scope>
    <source>
        <strain evidence="2">CBS 161.51</strain>
    </source>
</reference>
<evidence type="ECO:0000259" key="1">
    <source>
        <dbReference type="Pfam" id="PF25907"/>
    </source>
</evidence>
<gene>
    <name evidence="2" type="ORF">EJ02DRAFT_482715</name>
</gene>
<evidence type="ECO:0000313" key="2">
    <source>
        <dbReference type="EMBL" id="KAF1935994.1"/>
    </source>
</evidence>
<dbReference type="Gene3D" id="3.40.30.110">
    <property type="match status" value="1"/>
</dbReference>
<name>A0A6A5S8Y1_9PLEO</name>
<keyword evidence="3" id="KW-1185">Reference proteome</keyword>
<dbReference type="InterPro" id="IPR058268">
    <property type="entry name" value="DUF7962"/>
</dbReference>
<proteinExistence type="predicted"/>
<organism evidence="2 3">
    <name type="scientific">Clathrospora elynae</name>
    <dbReference type="NCBI Taxonomy" id="706981"/>
    <lineage>
        <taxon>Eukaryota</taxon>
        <taxon>Fungi</taxon>
        <taxon>Dikarya</taxon>
        <taxon>Ascomycota</taxon>
        <taxon>Pezizomycotina</taxon>
        <taxon>Dothideomycetes</taxon>
        <taxon>Pleosporomycetidae</taxon>
        <taxon>Pleosporales</taxon>
        <taxon>Diademaceae</taxon>
        <taxon>Clathrospora</taxon>
    </lineage>
</organism>
<accession>A0A6A5S8Y1</accession>
<dbReference type="AlphaFoldDB" id="A0A6A5S8Y1"/>
<dbReference type="Pfam" id="PF25907">
    <property type="entry name" value="DUF7962"/>
    <property type="match status" value="1"/>
</dbReference>
<feature type="domain" description="DUF7962" evidence="1">
    <location>
        <begin position="88"/>
        <end position="158"/>
    </location>
</feature>
<protein>
    <recommendedName>
        <fullName evidence="1">DUF7962 domain-containing protein</fullName>
    </recommendedName>
</protein>
<dbReference type="Proteomes" id="UP000800038">
    <property type="component" value="Unassembled WGS sequence"/>
</dbReference>